<accession>A0A8S3TII6</accession>
<evidence type="ECO:0000313" key="3">
    <source>
        <dbReference type="Proteomes" id="UP000683360"/>
    </source>
</evidence>
<gene>
    <name evidence="2" type="ORF">MEDL_46017</name>
</gene>
<name>A0A8S3TII6_MYTED</name>
<protein>
    <recommendedName>
        <fullName evidence="1">Carrier domain-containing protein</fullName>
    </recommendedName>
</protein>
<reference evidence="2" key="1">
    <citation type="submission" date="2021-03" db="EMBL/GenBank/DDBJ databases">
        <authorList>
            <person name="Bekaert M."/>
        </authorList>
    </citation>
    <scope>NUCLEOTIDE SEQUENCE</scope>
</reference>
<comment type="caution">
    <text evidence="2">The sequence shown here is derived from an EMBL/GenBank/DDBJ whole genome shotgun (WGS) entry which is preliminary data.</text>
</comment>
<dbReference type="InterPro" id="IPR036736">
    <property type="entry name" value="ACP-like_sf"/>
</dbReference>
<dbReference type="EMBL" id="CAJPWZ010002206">
    <property type="protein sequence ID" value="CAG2233393.1"/>
    <property type="molecule type" value="Genomic_DNA"/>
</dbReference>
<dbReference type="AlphaFoldDB" id="A0A8S3TII6"/>
<dbReference type="SUPFAM" id="SSF47336">
    <property type="entry name" value="ACP-like"/>
    <property type="match status" value="1"/>
</dbReference>
<dbReference type="Proteomes" id="UP000683360">
    <property type="component" value="Unassembled WGS sequence"/>
</dbReference>
<proteinExistence type="predicted"/>
<keyword evidence="3" id="KW-1185">Reference proteome</keyword>
<dbReference type="Pfam" id="PF00550">
    <property type="entry name" value="PP-binding"/>
    <property type="match status" value="1"/>
</dbReference>
<evidence type="ECO:0000259" key="1">
    <source>
        <dbReference type="PROSITE" id="PS50075"/>
    </source>
</evidence>
<feature type="domain" description="Carrier" evidence="1">
    <location>
        <begin position="44"/>
        <end position="122"/>
    </location>
</feature>
<dbReference type="PROSITE" id="PS50075">
    <property type="entry name" value="CARRIER"/>
    <property type="match status" value="1"/>
</dbReference>
<sequence>MLHLTSKLQPLLTELNLIDIFTSKPSHQHIDIDVDEILKLPQEKRFRKIVEALRMIVADAFAIELLGTDEKTLLVDLGIDSMKAMSLINNIYLYLSCKIPVIAVLDPDANIDKIAEIIVQEFAVSFDACGMVPVDKILDGESTVRIAWDVVFQEQEFESSNKALVHTIETMQPEHEFDRRFRDARFPKDPGVKLTNKSVVFEEEY</sequence>
<organism evidence="2 3">
    <name type="scientific">Mytilus edulis</name>
    <name type="common">Blue mussel</name>
    <dbReference type="NCBI Taxonomy" id="6550"/>
    <lineage>
        <taxon>Eukaryota</taxon>
        <taxon>Metazoa</taxon>
        <taxon>Spiralia</taxon>
        <taxon>Lophotrochozoa</taxon>
        <taxon>Mollusca</taxon>
        <taxon>Bivalvia</taxon>
        <taxon>Autobranchia</taxon>
        <taxon>Pteriomorphia</taxon>
        <taxon>Mytilida</taxon>
        <taxon>Mytiloidea</taxon>
        <taxon>Mytilidae</taxon>
        <taxon>Mytilinae</taxon>
        <taxon>Mytilus</taxon>
    </lineage>
</organism>
<dbReference type="InterPro" id="IPR009081">
    <property type="entry name" value="PP-bd_ACP"/>
</dbReference>
<dbReference type="Gene3D" id="1.10.1200.10">
    <property type="entry name" value="ACP-like"/>
    <property type="match status" value="1"/>
</dbReference>
<evidence type="ECO:0000313" key="2">
    <source>
        <dbReference type="EMBL" id="CAG2233393.1"/>
    </source>
</evidence>